<dbReference type="OrthoDB" id="2801221at2759"/>
<evidence type="ECO:0000313" key="1">
    <source>
        <dbReference type="EMBL" id="OSC99612.1"/>
    </source>
</evidence>
<dbReference type="SUPFAM" id="SSF53098">
    <property type="entry name" value="Ribonuclease H-like"/>
    <property type="match status" value="1"/>
</dbReference>
<gene>
    <name evidence="1" type="ORF">PYCCODRAFT_1372721</name>
</gene>
<name>A0A1Y2IGF1_TRAC3</name>
<dbReference type="InterPro" id="IPR012337">
    <property type="entry name" value="RNaseH-like_sf"/>
</dbReference>
<dbReference type="STRING" id="1353009.A0A1Y2IGF1"/>
<proteinExistence type="predicted"/>
<sequence length="273" mass="30597">VMEVIGIERFSGICSDSAGNTRKARELLAKEISGLLNLPDCCHHLQNTAKDITKLPDFKDFIGNLRKIIQYFRRSTKASNDLTAARLEEGLTRGLQSIGKTRFASVYWSAESLRACLPLMRHLVSNGKLVIPRKQAKFDVALLQENNMASMKFEQQLTRYTTIMAPIARAIKSLEATDTTAADVYVFWLGVASTLQELFAQPEEESGIPPELARKITGIVNKRYKSIIDEAPADVYFVAFFLDPGMCTKALDITTTDLNLPHLFRIFARRYSG</sequence>
<keyword evidence="2" id="KW-1185">Reference proteome</keyword>
<reference evidence="1 2" key="1">
    <citation type="journal article" date="2015" name="Biotechnol. Biofuels">
        <title>Enhanced degradation of softwood versus hardwood by the white-rot fungus Pycnoporus coccineus.</title>
        <authorList>
            <person name="Couturier M."/>
            <person name="Navarro D."/>
            <person name="Chevret D."/>
            <person name="Henrissat B."/>
            <person name="Piumi F."/>
            <person name="Ruiz-Duenas F.J."/>
            <person name="Martinez A.T."/>
            <person name="Grigoriev I.V."/>
            <person name="Riley R."/>
            <person name="Lipzen A."/>
            <person name="Berrin J.G."/>
            <person name="Master E.R."/>
            <person name="Rosso M.N."/>
        </authorList>
    </citation>
    <scope>NUCLEOTIDE SEQUENCE [LARGE SCALE GENOMIC DNA]</scope>
    <source>
        <strain evidence="1 2">BRFM310</strain>
    </source>
</reference>
<evidence type="ECO:0008006" key="3">
    <source>
        <dbReference type="Google" id="ProtNLM"/>
    </source>
</evidence>
<evidence type="ECO:0000313" key="2">
    <source>
        <dbReference type="Proteomes" id="UP000193067"/>
    </source>
</evidence>
<accession>A0A1Y2IGF1</accession>
<feature type="non-terminal residue" evidence="1">
    <location>
        <position position="1"/>
    </location>
</feature>
<dbReference type="Proteomes" id="UP000193067">
    <property type="component" value="Unassembled WGS sequence"/>
</dbReference>
<dbReference type="AlphaFoldDB" id="A0A1Y2IGF1"/>
<organism evidence="1 2">
    <name type="scientific">Trametes coccinea (strain BRFM310)</name>
    <name type="common">Pycnoporus coccineus</name>
    <dbReference type="NCBI Taxonomy" id="1353009"/>
    <lineage>
        <taxon>Eukaryota</taxon>
        <taxon>Fungi</taxon>
        <taxon>Dikarya</taxon>
        <taxon>Basidiomycota</taxon>
        <taxon>Agaricomycotina</taxon>
        <taxon>Agaricomycetes</taxon>
        <taxon>Polyporales</taxon>
        <taxon>Polyporaceae</taxon>
        <taxon>Trametes</taxon>
    </lineage>
</organism>
<protein>
    <recommendedName>
        <fullName evidence="3">DUF659 domain-containing protein</fullName>
    </recommendedName>
</protein>
<dbReference type="EMBL" id="KZ084126">
    <property type="protein sequence ID" value="OSC99612.1"/>
    <property type="molecule type" value="Genomic_DNA"/>
</dbReference>